<dbReference type="NCBIfam" id="NF040570">
    <property type="entry name" value="guided_TnpB"/>
    <property type="match status" value="1"/>
</dbReference>
<keyword evidence="3" id="KW-0815">Transposition</keyword>
<comment type="similarity">
    <text evidence="2">In the N-terminal section; belongs to the transposase 2 family.</text>
</comment>
<name>A0ABN4T4C4_9CLOT</name>
<dbReference type="InterPro" id="IPR051399">
    <property type="entry name" value="RNA-guided_DNA_endo/Transpos"/>
</dbReference>
<organism evidence="8 9">
    <name type="scientific">Clostridium formicaceticum</name>
    <dbReference type="NCBI Taxonomy" id="1497"/>
    <lineage>
        <taxon>Bacteria</taxon>
        <taxon>Bacillati</taxon>
        <taxon>Bacillota</taxon>
        <taxon>Clostridia</taxon>
        <taxon>Eubacteriales</taxon>
        <taxon>Clostridiaceae</taxon>
        <taxon>Clostridium</taxon>
    </lineage>
</organism>
<reference evidence="8 9" key="1">
    <citation type="submission" date="2016-10" db="EMBL/GenBank/DDBJ databases">
        <title>Complete Genome Sequence of Acetogen Clostridium formicoaceticum ATCC 27076.</title>
        <authorList>
            <person name="Bao T."/>
            <person name="Cheng C."/>
            <person name="Zhao J."/>
            <person name="Yang S.-T."/>
            <person name="Wang J."/>
            <person name="Wang M."/>
        </authorList>
    </citation>
    <scope>NUCLEOTIDE SEQUENCE [LARGE SCALE GENOMIC DNA]</scope>
    <source>
        <strain evidence="8 9">ATCC 27076</strain>
    </source>
</reference>
<dbReference type="PANTHER" id="PTHR30405:SF11">
    <property type="entry name" value="RNA-GUIDED DNA ENDONUCLEASE RV2885C-RELATED"/>
    <property type="match status" value="1"/>
</dbReference>
<evidence type="ECO:0000256" key="3">
    <source>
        <dbReference type="ARBA" id="ARBA00022578"/>
    </source>
</evidence>
<keyword evidence="5" id="KW-0233">DNA recombination</keyword>
<comment type="similarity">
    <text evidence="1">In the C-terminal section; belongs to the transposase 35 family.</text>
</comment>
<dbReference type="Pfam" id="PF07282">
    <property type="entry name" value="Cas12f1-like_TNB"/>
    <property type="match status" value="1"/>
</dbReference>
<protein>
    <submittedName>
        <fullName evidence="8">Transposase</fullName>
    </submittedName>
</protein>
<dbReference type="Pfam" id="PF01385">
    <property type="entry name" value="OrfB_IS605"/>
    <property type="match status" value="1"/>
</dbReference>
<evidence type="ECO:0000256" key="4">
    <source>
        <dbReference type="ARBA" id="ARBA00023125"/>
    </source>
</evidence>
<dbReference type="EMBL" id="CP017603">
    <property type="protein sequence ID" value="AOY74665.1"/>
    <property type="molecule type" value="Genomic_DNA"/>
</dbReference>
<evidence type="ECO:0000313" key="9">
    <source>
        <dbReference type="Proteomes" id="UP000177894"/>
    </source>
</evidence>
<proteinExistence type="inferred from homology"/>
<dbReference type="InterPro" id="IPR010095">
    <property type="entry name" value="Cas12f1-like_TNB"/>
</dbReference>
<keyword evidence="4" id="KW-0238">DNA-binding</keyword>
<dbReference type="Proteomes" id="UP000177894">
    <property type="component" value="Chromosome"/>
</dbReference>
<evidence type="ECO:0000256" key="2">
    <source>
        <dbReference type="ARBA" id="ARBA00011044"/>
    </source>
</evidence>
<sequence length="374" mass="42924">MLKNKRQGGEIVEITVKFKLLLRKEQMNQLEHISKEYINAVNDIVSSMVLAENKLKLTSKNVIANMPSAVKNQAIRDAKSIFSKYKKQIRRNLKKKSDKEIKVPVLKKPVCIWNNQNYSLKDGILSLPIMIHGKSQRIQVKTLITDYQLNNLEYKLGALRITRRSGKWIAQISISIPEPIATGESVMGVDLGLKVPAVAVTDSGKTKFFGNGRMNKYIKRKFRAKRKELGKAKKLNNIRKLDDKEQRWMKDQDHKVSREIVRFAIKNNVSVIQLEQLTNIRNTAKTSRKNEKNLHTWSFYRLAQDIEYKAKLSGIAIEYVNPKHTSQKCPNCNTLNKAKDRKYKCSCGFKTHRDRLDAMNIMNAPVIDGNSLSA</sequence>
<keyword evidence="9" id="KW-1185">Reference proteome</keyword>
<evidence type="ECO:0000256" key="5">
    <source>
        <dbReference type="ARBA" id="ARBA00023172"/>
    </source>
</evidence>
<dbReference type="InterPro" id="IPR001959">
    <property type="entry name" value="Transposase"/>
</dbReference>
<evidence type="ECO:0000259" key="6">
    <source>
        <dbReference type="Pfam" id="PF01385"/>
    </source>
</evidence>
<evidence type="ECO:0000256" key="1">
    <source>
        <dbReference type="ARBA" id="ARBA00008761"/>
    </source>
</evidence>
<dbReference type="PANTHER" id="PTHR30405">
    <property type="entry name" value="TRANSPOSASE"/>
    <property type="match status" value="1"/>
</dbReference>
<evidence type="ECO:0000313" key="8">
    <source>
        <dbReference type="EMBL" id="AOY74665.1"/>
    </source>
</evidence>
<accession>A0ABN4T4C4</accession>
<dbReference type="NCBIfam" id="TIGR01766">
    <property type="entry name" value="IS200/IS605 family accessory protein TnpB-like domain"/>
    <property type="match status" value="1"/>
</dbReference>
<feature type="domain" description="Probable transposase IS891/IS1136/IS1341" evidence="6">
    <location>
        <begin position="177"/>
        <end position="280"/>
    </location>
</feature>
<evidence type="ECO:0000259" key="7">
    <source>
        <dbReference type="Pfam" id="PF07282"/>
    </source>
</evidence>
<gene>
    <name evidence="8" type="ORF">BJL90_01055</name>
</gene>
<feature type="domain" description="Cas12f1-like TNB" evidence="7">
    <location>
        <begin position="299"/>
        <end position="361"/>
    </location>
</feature>